<evidence type="ECO:0000313" key="4">
    <source>
        <dbReference type="Proteomes" id="UP001152300"/>
    </source>
</evidence>
<comment type="caution">
    <text evidence="3">The sequence shown here is derived from an EMBL/GenBank/DDBJ whole genome shotgun (WGS) entry which is preliminary data.</text>
</comment>
<dbReference type="EMBL" id="JAPEIS010000001">
    <property type="protein sequence ID" value="KAJ8070947.1"/>
    <property type="molecule type" value="Genomic_DNA"/>
</dbReference>
<evidence type="ECO:0000313" key="3">
    <source>
        <dbReference type="EMBL" id="KAJ8070947.1"/>
    </source>
</evidence>
<reference evidence="3" key="1">
    <citation type="submission" date="2022-11" db="EMBL/GenBank/DDBJ databases">
        <title>Genome Resource of Sclerotinia nivalis Strain SnTB1, a Plant Pathogen Isolated from American Ginseng.</title>
        <authorList>
            <person name="Fan S."/>
        </authorList>
    </citation>
    <scope>NUCLEOTIDE SEQUENCE</scope>
    <source>
        <strain evidence="3">SnTB1</strain>
    </source>
</reference>
<organism evidence="3 4">
    <name type="scientific">Sclerotinia nivalis</name>
    <dbReference type="NCBI Taxonomy" id="352851"/>
    <lineage>
        <taxon>Eukaryota</taxon>
        <taxon>Fungi</taxon>
        <taxon>Dikarya</taxon>
        <taxon>Ascomycota</taxon>
        <taxon>Pezizomycotina</taxon>
        <taxon>Leotiomycetes</taxon>
        <taxon>Helotiales</taxon>
        <taxon>Sclerotiniaceae</taxon>
        <taxon>Sclerotinia</taxon>
    </lineage>
</organism>
<protein>
    <submittedName>
        <fullName evidence="3">Uncharacterized protein</fullName>
    </submittedName>
</protein>
<dbReference type="Proteomes" id="UP001152300">
    <property type="component" value="Unassembled WGS sequence"/>
</dbReference>
<keyword evidence="1" id="KW-0175">Coiled coil</keyword>
<feature type="compositionally biased region" description="Polar residues" evidence="2">
    <location>
        <begin position="102"/>
        <end position="131"/>
    </location>
</feature>
<accession>A0A9X0AXV2</accession>
<feature type="region of interest" description="Disordered" evidence="2">
    <location>
        <begin position="100"/>
        <end position="136"/>
    </location>
</feature>
<feature type="coiled-coil region" evidence="1">
    <location>
        <begin position="215"/>
        <end position="249"/>
    </location>
</feature>
<proteinExistence type="predicted"/>
<dbReference type="AlphaFoldDB" id="A0A9X0AXV2"/>
<keyword evidence="4" id="KW-1185">Reference proteome</keyword>
<evidence type="ECO:0000256" key="1">
    <source>
        <dbReference type="SAM" id="Coils"/>
    </source>
</evidence>
<sequence length="252" mass="29644">MVYNSVIDQLWRMVVEEERSNRGPTSERNFFKKVQDITSDVRRSVTWPTPLDDAQMEKQEYQIELKVWEYYFKENRGRKDMIGYEIIAFPGVAPFFDPLPNNRLTEQESAQRASEPSSESNTKVAIKTEQTSLERPEETLADREVRLSAKIAQLKKEAQDLALEAYNDSLKLNKEAVLEYHRLRRVAFEESKKHVQKVEAINSEVERLHGVLRRMGFVEQETEKAKEKMVEARKEYENLQREAKRLQMEADV</sequence>
<name>A0A9X0AXV2_9HELO</name>
<gene>
    <name evidence="3" type="ORF">OCU04_001305</name>
</gene>
<evidence type="ECO:0000256" key="2">
    <source>
        <dbReference type="SAM" id="MobiDB-lite"/>
    </source>
</evidence>